<protein>
    <submittedName>
        <fullName evidence="3">Uncharacterized protein</fullName>
    </submittedName>
</protein>
<gene>
    <name evidence="3" type="ORF">H9K75_22510</name>
</gene>
<evidence type="ECO:0000313" key="3">
    <source>
        <dbReference type="EMBL" id="QNP48608.1"/>
    </source>
</evidence>
<evidence type="ECO:0000256" key="2">
    <source>
        <dbReference type="SAM" id="SignalP"/>
    </source>
</evidence>
<dbReference type="KEGG" id="daer:H9K75_22510"/>
<dbReference type="PROSITE" id="PS51257">
    <property type="entry name" value="PROKAR_LIPOPROTEIN"/>
    <property type="match status" value="1"/>
</dbReference>
<feature type="chain" id="PRO_5029006514" evidence="2">
    <location>
        <begin position="28"/>
        <end position="140"/>
    </location>
</feature>
<sequence>MRCLKPAALYHRCALCACLAISACTTAPPSAIEPPAPVATKAWARLAQHGHGAQAEFALCRGDACPQPTTKTLDTAPRIIVPVVPDPVADAPVPLIESMDPGEQVEVQTHQATPATEGPLGAEPPPETPQRSSSLPDLDR</sequence>
<dbReference type="EMBL" id="CP060783">
    <property type="protein sequence ID" value="QNP48608.1"/>
    <property type="molecule type" value="Genomic_DNA"/>
</dbReference>
<keyword evidence="4" id="KW-1185">Reference proteome</keyword>
<organism evidence="3 4">
    <name type="scientific">Diaphorobacter aerolatus</name>
    <dbReference type="NCBI Taxonomy" id="1288495"/>
    <lineage>
        <taxon>Bacteria</taxon>
        <taxon>Pseudomonadati</taxon>
        <taxon>Pseudomonadota</taxon>
        <taxon>Betaproteobacteria</taxon>
        <taxon>Burkholderiales</taxon>
        <taxon>Comamonadaceae</taxon>
        <taxon>Diaphorobacter</taxon>
    </lineage>
</organism>
<dbReference type="RefSeq" id="WP_187724203.1">
    <property type="nucleotide sequence ID" value="NZ_CP060783.1"/>
</dbReference>
<evidence type="ECO:0000256" key="1">
    <source>
        <dbReference type="SAM" id="MobiDB-lite"/>
    </source>
</evidence>
<reference evidence="3 4" key="1">
    <citation type="submission" date="2020-08" db="EMBL/GenBank/DDBJ databases">
        <title>Genome sequence of Diaphorobacter aerolatus KACC 16536T.</title>
        <authorList>
            <person name="Hyun D.-W."/>
            <person name="Bae J.-W."/>
        </authorList>
    </citation>
    <scope>NUCLEOTIDE SEQUENCE [LARGE SCALE GENOMIC DNA]</scope>
    <source>
        <strain evidence="3 4">KACC 16536</strain>
    </source>
</reference>
<proteinExistence type="predicted"/>
<accession>A0A7H0GJZ2</accession>
<keyword evidence="2" id="KW-0732">Signal</keyword>
<feature type="compositionally biased region" description="Polar residues" evidence="1">
    <location>
        <begin position="129"/>
        <end position="140"/>
    </location>
</feature>
<name>A0A7H0GJZ2_9BURK</name>
<evidence type="ECO:0000313" key="4">
    <source>
        <dbReference type="Proteomes" id="UP000516028"/>
    </source>
</evidence>
<feature type="signal peptide" evidence="2">
    <location>
        <begin position="1"/>
        <end position="27"/>
    </location>
</feature>
<feature type="region of interest" description="Disordered" evidence="1">
    <location>
        <begin position="91"/>
        <end position="140"/>
    </location>
</feature>
<dbReference type="AlphaFoldDB" id="A0A7H0GJZ2"/>
<dbReference type="Proteomes" id="UP000516028">
    <property type="component" value="Chromosome"/>
</dbReference>